<accession>A0A1G8ESW8</accession>
<evidence type="ECO:0000259" key="1">
    <source>
        <dbReference type="Pfam" id="PF03551"/>
    </source>
</evidence>
<dbReference type="Proteomes" id="UP000198822">
    <property type="component" value="Chromosome I"/>
</dbReference>
<dbReference type="Gene3D" id="1.10.10.10">
    <property type="entry name" value="Winged helix-like DNA-binding domain superfamily/Winged helix DNA-binding domain"/>
    <property type="match status" value="1"/>
</dbReference>
<dbReference type="STRING" id="399736.SAMN04489720_2178"/>
<protein>
    <submittedName>
        <fullName evidence="2">DNA-binding transcriptional regulator, PadR family</fullName>
    </submittedName>
</protein>
<dbReference type="SUPFAM" id="SSF46785">
    <property type="entry name" value="Winged helix' DNA-binding domain"/>
    <property type="match status" value="1"/>
</dbReference>
<dbReference type="OrthoDB" id="122286at2"/>
<dbReference type="AlphaFoldDB" id="A0A1G8ESW8"/>
<organism evidence="2 3">
    <name type="scientific">Agrococcus jejuensis</name>
    <dbReference type="NCBI Taxonomy" id="399736"/>
    <lineage>
        <taxon>Bacteria</taxon>
        <taxon>Bacillati</taxon>
        <taxon>Actinomycetota</taxon>
        <taxon>Actinomycetes</taxon>
        <taxon>Micrococcales</taxon>
        <taxon>Microbacteriaceae</taxon>
        <taxon>Agrococcus</taxon>
    </lineage>
</organism>
<dbReference type="InterPro" id="IPR005149">
    <property type="entry name" value="Tscrpt_reg_PadR_N"/>
</dbReference>
<dbReference type="EMBL" id="LT629695">
    <property type="protein sequence ID" value="SDH73011.1"/>
    <property type="molecule type" value="Genomic_DNA"/>
</dbReference>
<keyword evidence="2" id="KW-0238">DNA-binding</keyword>
<gene>
    <name evidence="2" type="ORF">SAMN04489720_2178</name>
</gene>
<dbReference type="PANTHER" id="PTHR33169:SF13">
    <property type="entry name" value="PADR-FAMILY TRANSCRIPTIONAL REGULATOR"/>
    <property type="match status" value="1"/>
</dbReference>
<dbReference type="InterPro" id="IPR036388">
    <property type="entry name" value="WH-like_DNA-bd_sf"/>
</dbReference>
<name>A0A1G8ESW8_9MICO</name>
<dbReference type="Pfam" id="PF03551">
    <property type="entry name" value="PadR"/>
    <property type="match status" value="1"/>
</dbReference>
<dbReference type="GO" id="GO:0003677">
    <property type="term" value="F:DNA binding"/>
    <property type="evidence" value="ECO:0007669"/>
    <property type="project" value="UniProtKB-KW"/>
</dbReference>
<dbReference type="InterPro" id="IPR052509">
    <property type="entry name" value="Metal_resp_DNA-bind_regulator"/>
</dbReference>
<dbReference type="InterPro" id="IPR036390">
    <property type="entry name" value="WH_DNA-bd_sf"/>
</dbReference>
<dbReference type="RefSeq" id="WP_092504942.1">
    <property type="nucleotide sequence ID" value="NZ_LT629695.1"/>
</dbReference>
<sequence>MAQRMTESTFWILASLAEGRRHGYAILRDVERMSDGAVALRVTTLYAALERIVREGLAAPDGEEVVDGRARRYYVLADAGIDALELEAAALEARAKAARGRLASRETRTARESHA</sequence>
<reference evidence="3" key="1">
    <citation type="submission" date="2016-10" db="EMBL/GenBank/DDBJ databases">
        <authorList>
            <person name="Varghese N."/>
            <person name="Submissions S."/>
        </authorList>
    </citation>
    <scope>NUCLEOTIDE SEQUENCE [LARGE SCALE GENOMIC DNA]</scope>
    <source>
        <strain evidence="3">DSM 22002</strain>
    </source>
</reference>
<evidence type="ECO:0000313" key="2">
    <source>
        <dbReference type="EMBL" id="SDH73011.1"/>
    </source>
</evidence>
<feature type="domain" description="Transcription regulator PadR N-terminal" evidence="1">
    <location>
        <begin position="12"/>
        <end position="85"/>
    </location>
</feature>
<keyword evidence="3" id="KW-1185">Reference proteome</keyword>
<proteinExistence type="predicted"/>
<evidence type="ECO:0000313" key="3">
    <source>
        <dbReference type="Proteomes" id="UP000198822"/>
    </source>
</evidence>
<dbReference type="PANTHER" id="PTHR33169">
    <property type="entry name" value="PADR-FAMILY TRANSCRIPTIONAL REGULATOR"/>
    <property type="match status" value="1"/>
</dbReference>